<evidence type="ECO:0000313" key="12">
    <source>
        <dbReference type="EMBL" id="OGY78935.1"/>
    </source>
</evidence>
<dbReference type="SUPFAM" id="SSF53383">
    <property type="entry name" value="PLP-dependent transferases"/>
    <property type="match status" value="1"/>
</dbReference>
<dbReference type="Gene3D" id="3.40.640.10">
    <property type="entry name" value="Type I PLP-dependent aspartate aminotransferase-like (Major domain)"/>
    <property type="match status" value="1"/>
</dbReference>
<evidence type="ECO:0000256" key="9">
    <source>
        <dbReference type="ARBA" id="ARBA00050776"/>
    </source>
</evidence>
<gene>
    <name evidence="12" type="ORF">A3B74_03520</name>
</gene>
<evidence type="ECO:0000256" key="7">
    <source>
        <dbReference type="ARBA" id="ARBA00023004"/>
    </source>
</evidence>
<dbReference type="EC" id="2.8.1.7" evidence="3"/>
<evidence type="ECO:0000256" key="8">
    <source>
        <dbReference type="ARBA" id="ARBA00023014"/>
    </source>
</evidence>
<keyword evidence="7" id="KW-0408">Iron</keyword>
<dbReference type="PROSITE" id="PS00595">
    <property type="entry name" value="AA_TRANSFER_CLASS_5"/>
    <property type="match status" value="1"/>
</dbReference>
<comment type="caution">
    <text evidence="12">The sequence shown here is derived from an EMBL/GenBank/DDBJ whole genome shotgun (WGS) entry which is preliminary data.</text>
</comment>
<keyword evidence="4" id="KW-0808">Transferase</keyword>
<keyword evidence="8" id="KW-0411">Iron-sulfur</keyword>
<proteinExistence type="inferred from homology"/>
<evidence type="ECO:0000256" key="5">
    <source>
        <dbReference type="ARBA" id="ARBA00022723"/>
    </source>
</evidence>
<dbReference type="InterPro" id="IPR015421">
    <property type="entry name" value="PyrdxlP-dep_Trfase_major"/>
</dbReference>
<reference evidence="12 13" key="1">
    <citation type="journal article" date="2016" name="Nat. Commun.">
        <title>Thousands of microbial genomes shed light on interconnected biogeochemical processes in an aquifer system.</title>
        <authorList>
            <person name="Anantharaman K."/>
            <person name="Brown C.T."/>
            <person name="Hug L.A."/>
            <person name="Sharon I."/>
            <person name="Castelle C.J."/>
            <person name="Probst A.J."/>
            <person name="Thomas B.C."/>
            <person name="Singh A."/>
            <person name="Wilkins M.J."/>
            <person name="Karaoz U."/>
            <person name="Brodie E.L."/>
            <person name="Williams K.H."/>
            <person name="Hubbard S.S."/>
            <person name="Banfield J.F."/>
        </authorList>
    </citation>
    <scope>NUCLEOTIDE SEQUENCE [LARGE SCALE GENOMIC DNA]</scope>
</reference>
<dbReference type="Proteomes" id="UP000177165">
    <property type="component" value="Unassembled WGS sequence"/>
</dbReference>
<dbReference type="PANTHER" id="PTHR11601">
    <property type="entry name" value="CYSTEINE DESULFURYLASE FAMILY MEMBER"/>
    <property type="match status" value="1"/>
</dbReference>
<comment type="cofactor">
    <cofactor evidence="1 10">
        <name>pyridoxal 5'-phosphate</name>
        <dbReference type="ChEBI" id="CHEBI:597326"/>
    </cofactor>
</comment>
<dbReference type="GO" id="GO:0046872">
    <property type="term" value="F:metal ion binding"/>
    <property type="evidence" value="ECO:0007669"/>
    <property type="project" value="UniProtKB-KW"/>
</dbReference>
<dbReference type="GO" id="GO:0051536">
    <property type="term" value="F:iron-sulfur cluster binding"/>
    <property type="evidence" value="ECO:0007669"/>
    <property type="project" value="UniProtKB-KW"/>
</dbReference>
<dbReference type="EMBL" id="MHKB01000011">
    <property type="protein sequence ID" value="OGY78935.1"/>
    <property type="molecule type" value="Genomic_DNA"/>
</dbReference>
<accession>A0A1G2AQL8</accession>
<dbReference type="STRING" id="1798540.A3B74_03520"/>
<evidence type="ECO:0000256" key="1">
    <source>
        <dbReference type="ARBA" id="ARBA00001933"/>
    </source>
</evidence>
<comment type="catalytic activity">
    <reaction evidence="9">
        <text>(sulfur carrier)-H + L-cysteine = (sulfur carrier)-SH + L-alanine</text>
        <dbReference type="Rhea" id="RHEA:43892"/>
        <dbReference type="Rhea" id="RHEA-COMP:14737"/>
        <dbReference type="Rhea" id="RHEA-COMP:14739"/>
        <dbReference type="ChEBI" id="CHEBI:29917"/>
        <dbReference type="ChEBI" id="CHEBI:35235"/>
        <dbReference type="ChEBI" id="CHEBI:57972"/>
        <dbReference type="ChEBI" id="CHEBI:64428"/>
        <dbReference type="EC" id="2.8.1.7"/>
    </reaction>
</comment>
<evidence type="ECO:0000256" key="10">
    <source>
        <dbReference type="RuleBase" id="RU004504"/>
    </source>
</evidence>
<evidence type="ECO:0000313" key="13">
    <source>
        <dbReference type="Proteomes" id="UP000177165"/>
    </source>
</evidence>
<protein>
    <recommendedName>
        <fullName evidence="3">cysteine desulfurase</fullName>
        <ecNumber evidence="3">2.8.1.7</ecNumber>
    </recommendedName>
</protein>
<name>A0A1G2AQL8_9BACT</name>
<sequence>MKVPLYKIYLDYAASTPVDLSVQKAMLPYFASAYGNPESAHFFGQEAVKAVDLARENVARTIGANFHDIVFTSSATESNNLAIRGAIKAAKQFNISSPRLIISTVEHDSVLETARDLERDGIDVVYLPVDKSGTVNLDTLEQSLDKNTVLISVIYVNNVTGAIQPIQKISNIIHDFRKARDEKVFGDRYPLLHIDAVQAFQYYDCDVNHLCVDLMTLSAHKLYGPKGVGVLYCKDPNAILKAVITGGGQEFGLRSSTHNVPAIVGCAEAFRKAYRLRNSTSKKIKNLRTYFINELKKISPECEIHDAQYQSPGIISVYIPELPKNAVTKLSDFGVAVSAGSACSSHSPLPSRVLRAMGVPEEKASGSIRISLGKNTTRKEVDQTLKIIKTIMEKPV</sequence>
<keyword evidence="5" id="KW-0479">Metal-binding</keyword>
<dbReference type="PANTHER" id="PTHR11601:SF34">
    <property type="entry name" value="CYSTEINE DESULFURASE"/>
    <property type="match status" value="1"/>
</dbReference>
<dbReference type="InterPro" id="IPR020578">
    <property type="entry name" value="Aminotrans_V_PyrdxlP_BS"/>
</dbReference>
<organism evidence="12 13">
    <name type="scientific">Candidatus Kerfeldbacteria bacterium RIFCSPHIGHO2_02_FULL_42_14</name>
    <dbReference type="NCBI Taxonomy" id="1798540"/>
    <lineage>
        <taxon>Bacteria</taxon>
        <taxon>Candidatus Kerfeldiibacteriota</taxon>
    </lineage>
</organism>
<keyword evidence="6" id="KW-0663">Pyridoxal phosphate</keyword>
<comment type="similarity">
    <text evidence="2">Belongs to the class-V pyridoxal-phosphate-dependent aminotransferase family. NifS/IscS subfamily.</text>
</comment>
<dbReference type="AlphaFoldDB" id="A0A1G2AQL8"/>
<evidence type="ECO:0000259" key="11">
    <source>
        <dbReference type="Pfam" id="PF00266"/>
    </source>
</evidence>
<dbReference type="GO" id="GO:0031071">
    <property type="term" value="F:cysteine desulfurase activity"/>
    <property type="evidence" value="ECO:0007669"/>
    <property type="project" value="UniProtKB-EC"/>
</dbReference>
<evidence type="ECO:0000256" key="3">
    <source>
        <dbReference type="ARBA" id="ARBA00012239"/>
    </source>
</evidence>
<dbReference type="InterPro" id="IPR016454">
    <property type="entry name" value="Cysteine_dSase"/>
</dbReference>
<dbReference type="InterPro" id="IPR015424">
    <property type="entry name" value="PyrdxlP-dep_Trfase"/>
</dbReference>
<dbReference type="Pfam" id="PF00266">
    <property type="entry name" value="Aminotran_5"/>
    <property type="match status" value="1"/>
</dbReference>
<evidence type="ECO:0000256" key="2">
    <source>
        <dbReference type="ARBA" id="ARBA00006490"/>
    </source>
</evidence>
<dbReference type="InterPro" id="IPR000192">
    <property type="entry name" value="Aminotrans_V_dom"/>
</dbReference>
<dbReference type="InterPro" id="IPR015422">
    <property type="entry name" value="PyrdxlP-dep_Trfase_small"/>
</dbReference>
<dbReference type="Gene3D" id="1.10.260.50">
    <property type="match status" value="1"/>
</dbReference>
<dbReference type="PIRSF" id="PIRSF005572">
    <property type="entry name" value="NifS"/>
    <property type="match status" value="1"/>
</dbReference>
<evidence type="ECO:0000256" key="4">
    <source>
        <dbReference type="ARBA" id="ARBA00022679"/>
    </source>
</evidence>
<evidence type="ECO:0000256" key="6">
    <source>
        <dbReference type="ARBA" id="ARBA00022898"/>
    </source>
</evidence>
<feature type="domain" description="Aminotransferase class V" evidence="11">
    <location>
        <begin position="8"/>
        <end position="383"/>
    </location>
</feature>
<dbReference type="Gene3D" id="3.90.1150.10">
    <property type="entry name" value="Aspartate Aminotransferase, domain 1"/>
    <property type="match status" value="1"/>
</dbReference>